<keyword evidence="7" id="KW-0175">Coiled coil</keyword>
<evidence type="ECO:0000256" key="5">
    <source>
        <dbReference type="ARBA" id="ARBA00022777"/>
    </source>
</evidence>
<dbReference type="SUPFAM" id="SSF55874">
    <property type="entry name" value="ATPase domain of HSP90 chaperone/DNA topoisomerase II/histidine kinase"/>
    <property type="match status" value="1"/>
</dbReference>
<dbReference type="SUPFAM" id="SSF47384">
    <property type="entry name" value="Homodimeric domain of signal transducing histidine kinase"/>
    <property type="match status" value="1"/>
</dbReference>
<proteinExistence type="predicted"/>
<feature type="domain" description="Histidine kinase" evidence="8">
    <location>
        <begin position="351"/>
        <end position="570"/>
    </location>
</feature>
<dbReference type="InterPro" id="IPR050736">
    <property type="entry name" value="Sensor_HK_Regulatory"/>
</dbReference>
<dbReference type="InterPro" id="IPR029016">
    <property type="entry name" value="GAF-like_dom_sf"/>
</dbReference>
<gene>
    <name evidence="9" type="ORF">GCM10011382_29400</name>
</gene>
<dbReference type="EC" id="2.7.13.3" evidence="2"/>
<dbReference type="InterPro" id="IPR003661">
    <property type="entry name" value="HisK_dim/P_dom"/>
</dbReference>
<dbReference type="EMBL" id="BMHM01000006">
    <property type="protein sequence ID" value="GGC97011.1"/>
    <property type="molecule type" value="Genomic_DNA"/>
</dbReference>
<comment type="caution">
    <text evidence="9">The sequence shown here is derived from an EMBL/GenBank/DDBJ whole genome shotgun (WGS) entry which is preliminary data.</text>
</comment>
<protein>
    <recommendedName>
        <fullName evidence="2">histidine kinase</fullName>
        <ecNumber evidence="2">2.7.13.3</ecNumber>
    </recommendedName>
</protein>
<dbReference type="CDD" id="cd00082">
    <property type="entry name" value="HisKA"/>
    <property type="match status" value="1"/>
</dbReference>
<keyword evidence="6" id="KW-0902">Two-component regulatory system</keyword>
<dbReference type="InterPro" id="IPR004358">
    <property type="entry name" value="Sig_transdc_His_kin-like_C"/>
</dbReference>
<evidence type="ECO:0000256" key="6">
    <source>
        <dbReference type="ARBA" id="ARBA00023012"/>
    </source>
</evidence>
<keyword evidence="10" id="KW-1185">Reference proteome</keyword>
<evidence type="ECO:0000313" key="10">
    <source>
        <dbReference type="Proteomes" id="UP000597301"/>
    </source>
</evidence>
<dbReference type="InterPro" id="IPR003594">
    <property type="entry name" value="HATPase_dom"/>
</dbReference>
<dbReference type="PANTHER" id="PTHR43711">
    <property type="entry name" value="TWO-COMPONENT HISTIDINE KINASE"/>
    <property type="match status" value="1"/>
</dbReference>
<keyword evidence="3" id="KW-0597">Phosphoprotein</keyword>
<evidence type="ECO:0000256" key="1">
    <source>
        <dbReference type="ARBA" id="ARBA00000085"/>
    </source>
</evidence>
<sequence>MVESEQARLMALRSLAILDTPPEERFDRITRLATRLFDVDIALVSLVDEERQWFKSRQGFSLTQTCRQESFCAHAIQGEGIFEIEDASQDSRFEANVLVTARRGIRFYAGVPLTTADGFRVGTLCIIDSKPRRLTQHQRQALKDLGACAEDEIKRSGLESELARVNEAQRRLAENENRQRLLVEALASLNDISTSSHLNLDQQLQASLALGCRFLQLQIGIISRINKGIFEVVSVTAPSDVTISAGQCLPLANTYCDMTLKHNGMLAVHNAGNSDVRHHPCYDTFGLEAYIGCAIQLGGQLFGTVSFSSAMPRPQPFAETDTLFLKLLSRWIGAALERQQVDALKNEFVSTVSHELRTPLTAVTGGLKLVLGGATGELSGQTRQMLSMALKNSDRLVLLINDLLDIEKLLAGQLNFICRPRELGLLLNAALQENQPYAEQYGVKLRLTPLSAERFINVDALRFQQVMANLLSNAAKFSSLNSEVVIFCDECDKSVRINVKDMGCGIPEEFRARIFQKFSQADASDRRVKGGTGLGLSISKAISEQMGGTIGFNSVEGEGSTFYVVFPYVEGAYRVAP</sequence>
<dbReference type="InterPro" id="IPR003018">
    <property type="entry name" value="GAF"/>
</dbReference>
<dbReference type="SMART" id="SM00388">
    <property type="entry name" value="HisKA"/>
    <property type="match status" value="1"/>
</dbReference>
<feature type="coiled-coil region" evidence="7">
    <location>
        <begin position="155"/>
        <end position="185"/>
    </location>
</feature>
<keyword evidence="4" id="KW-0808">Transferase</keyword>
<name>A0ABQ1PH72_9GAMM</name>
<reference evidence="10" key="1">
    <citation type="journal article" date="2019" name="Int. J. Syst. Evol. Microbiol.">
        <title>The Global Catalogue of Microorganisms (GCM) 10K type strain sequencing project: providing services to taxonomists for standard genome sequencing and annotation.</title>
        <authorList>
            <consortium name="The Broad Institute Genomics Platform"/>
            <consortium name="The Broad Institute Genome Sequencing Center for Infectious Disease"/>
            <person name="Wu L."/>
            <person name="Ma J."/>
        </authorList>
    </citation>
    <scope>NUCLEOTIDE SEQUENCE [LARGE SCALE GENOMIC DNA]</scope>
    <source>
        <strain evidence="10">CGMCC 1.15122</strain>
    </source>
</reference>
<dbReference type="Pfam" id="PF01590">
    <property type="entry name" value="GAF"/>
    <property type="match status" value="2"/>
</dbReference>
<accession>A0ABQ1PH72</accession>
<comment type="catalytic activity">
    <reaction evidence="1">
        <text>ATP + protein L-histidine = ADP + protein N-phospho-L-histidine.</text>
        <dbReference type="EC" id="2.7.13.3"/>
    </reaction>
</comment>
<dbReference type="Gene3D" id="3.30.450.40">
    <property type="match status" value="2"/>
</dbReference>
<dbReference type="SMART" id="SM00387">
    <property type="entry name" value="HATPase_c"/>
    <property type="match status" value="1"/>
</dbReference>
<keyword evidence="5" id="KW-0418">Kinase</keyword>
<evidence type="ECO:0000259" key="8">
    <source>
        <dbReference type="PROSITE" id="PS50109"/>
    </source>
</evidence>
<dbReference type="InterPro" id="IPR036890">
    <property type="entry name" value="HATPase_C_sf"/>
</dbReference>
<dbReference type="PRINTS" id="PR00344">
    <property type="entry name" value="BCTRLSENSOR"/>
</dbReference>
<dbReference type="PROSITE" id="PS50109">
    <property type="entry name" value="HIS_KIN"/>
    <property type="match status" value="1"/>
</dbReference>
<dbReference type="InterPro" id="IPR036097">
    <property type="entry name" value="HisK_dim/P_sf"/>
</dbReference>
<evidence type="ECO:0000256" key="7">
    <source>
        <dbReference type="SAM" id="Coils"/>
    </source>
</evidence>
<dbReference type="SUPFAM" id="SSF55781">
    <property type="entry name" value="GAF domain-like"/>
    <property type="match status" value="2"/>
</dbReference>
<dbReference type="PANTHER" id="PTHR43711:SF1">
    <property type="entry name" value="HISTIDINE KINASE 1"/>
    <property type="match status" value="1"/>
</dbReference>
<evidence type="ECO:0000313" key="9">
    <source>
        <dbReference type="EMBL" id="GGC97011.1"/>
    </source>
</evidence>
<dbReference type="Gene3D" id="1.10.287.130">
    <property type="match status" value="1"/>
</dbReference>
<dbReference type="SMART" id="SM00065">
    <property type="entry name" value="GAF"/>
    <property type="match status" value="2"/>
</dbReference>
<evidence type="ECO:0000256" key="3">
    <source>
        <dbReference type="ARBA" id="ARBA00022553"/>
    </source>
</evidence>
<dbReference type="Proteomes" id="UP000597301">
    <property type="component" value="Unassembled WGS sequence"/>
</dbReference>
<evidence type="ECO:0000256" key="4">
    <source>
        <dbReference type="ARBA" id="ARBA00022679"/>
    </source>
</evidence>
<evidence type="ECO:0000256" key="2">
    <source>
        <dbReference type="ARBA" id="ARBA00012438"/>
    </source>
</evidence>
<dbReference type="Pfam" id="PF02518">
    <property type="entry name" value="HATPase_c"/>
    <property type="match status" value="1"/>
</dbReference>
<organism evidence="9 10">
    <name type="scientific">Vreelandella lutescens</name>
    <dbReference type="NCBI Taxonomy" id="1602943"/>
    <lineage>
        <taxon>Bacteria</taxon>
        <taxon>Pseudomonadati</taxon>
        <taxon>Pseudomonadota</taxon>
        <taxon>Gammaproteobacteria</taxon>
        <taxon>Oceanospirillales</taxon>
        <taxon>Halomonadaceae</taxon>
        <taxon>Vreelandella</taxon>
    </lineage>
</organism>
<dbReference type="Gene3D" id="3.30.565.10">
    <property type="entry name" value="Histidine kinase-like ATPase, C-terminal domain"/>
    <property type="match status" value="1"/>
</dbReference>
<dbReference type="Pfam" id="PF00512">
    <property type="entry name" value="HisKA"/>
    <property type="match status" value="1"/>
</dbReference>
<dbReference type="InterPro" id="IPR005467">
    <property type="entry name" value="His_kinase_dom"/>
</dbReference>